<organism evidence="4 5">
    <name type="scientific">Desulfobulbus propionicus (strain ATCC 33891 / DSM 2032 / VKM B-1956 / 1pr3)</name>
    <dbReference type="NCBI Taxonomy" id="577650"/>
    <lineage>
        <taxon>Bacteria</taxon>
        <taxon>Pseudomonadati</taxon>
        <taxon>Thermodesulfobacteriota</taxon>
        <taxon>Desulfobulbia</taxon>
        <taxon>Desulfobulbales</taxon>
        <taxon>Desulfobulbaceae</taxon>
        <taxon>Desulfobulbus</taxon>
    </lineage>
</organism>
<dbReference type="AlphaFoldDB" id="A0A7U3YKT7"/>
<dbReference type="Pfam" id="PF13432">
    <property type="entry name" value="TPR_16"/>
    <property type="match status" value="1"/>
</dbReference>
<name>A0A7U3YKT7_DESPD</name>
<protein>
    <submittedName>
        <fullName evidence="4">Tetratricopeptide TPR_1 repeat-containing protein</fullName>
    </submittedName>
</protein>
<dbReference type="PANTHER" id="PTHR44943:SF8">
    <property type="entry name" value="TPR REPEAT-CONTAINING PROTEIN MJ0263"/>
    <property type="match status" value="1"/>
</dbReference>
<keyword evidence="1" id="KW-0677">Repeat</keyword>
<sequence>MLTRVITALRPRKFEMTEENVKKLFRQCDSMRLALAATLFLLFVLAAVNARAVPMQSLDATGDAVELSVEVEKDPDSFIDLMKQEFARGNIDSAGYFAEQLVPLRPQEADVHAIYSISLAATGKNAEAREQLNAAKRLGPDTLFTLAAEAIILQREKNYTEAIKKCEQAIALNATHPYPRNILGRVYADMGHHAKALDCFQKAVELKVDFLLGYINLGAVSYLTGDYERSIASFSKAIELNRNAYAAHYGLGVVYETLGKNKEAMQALQKSLELRPGNASALETLGKLQLKEGLIEAALQTGNEMASKNMDGAFVLLGDALLQAGKTDEAIASLKKAPQGGAEVPYLLGYCEMVQGRYEAAERLMEDVLKIDPRHFGAYSARTALKLYLGKPIDPKKELANQWDPAIGKLLHFTAGCLAATEKRWPDALKEFQSSEGMINGYSLAGIDPKTFTAGINEKEGRYLNLGVLYYFKRLFPQSLSEFSKAIEINPRSLLGNYWAAQVCLQKKDRAQAMQFFTSAVQEAPKFFAALYALGELHFMAGKVDAAADYYRQAVNVHKDPGLLIKLGLHAEQTGNNEDAAKYYQEVIDTFPTFFVGYNQLAWLYAKRGVELDTAMRLAQKADELQPGNASILDTIGWIHFQKKKFDAAASHLEKALESNPNNPTILYHLGRTLLAQGKSDAAMGHLRRALELSPKFEGAEDARKLLGKEQ</sequence>
<evidence type="ECO:0000256" key="3">
    <source>
        <dbReference type="PROSITE-ProRule" id="PRU00339"/>
    </source>
</evidence>
<reference evidence="4 5" key="1">
    <citation type="journal article" date="2011" name="Stand. Genomic Sci.">
        <title>Complete genome sequence of Desulfobulbus propionicus type strain (1pr3).</title>
        <authorList>
            <person name="Pagani I."/>
            <person name="Lapidus A."/>
            <person name="Nolan M."/>
            <person name="Lucas S."/>
            <person name="Hammon N."/>
            <person name="Deshpande S."/>
            <person name="Cheng J.F."/>
            <person name="Chertkov O."/>
            <person name="Davenport K."/>
            <person name="Tapia R."/>
            <person name="Han C."/>
            <person name="Goodwin L."/>
            <person name="Pitluck S."/>
            <person name="Liolios K."/>
            <person name="Mavromatis K."/>
            <person name="Ivanova N."/>
            <person name="Mikhailova N."/>
            <person name="Pati A."/>
            <person name="Chen A."/>
            <person name="Palaniappan K."/>
            <person name="Land M."/>
            <person name="Hauser L."/>
            <person name="Chang Y.J."/>
            <person name="Jeffries C.D."/>
            <person name="Detter J.C."/>
            <person name="Brambilla E."/>
            <person name="Kannan K.P."/>
            <person name="Djao O.D."/>
            <person name="Rohde M."/>
            <person name="Pukall R."/>
            <person name="Spring S."/>
            <person name="Goker M."/>
            <person name="Sikorski J."/>
            <person name="Woyke T."/>
            <person name="Bristow J."/>
            <person name="Eisen J.A."/>
            <person name="Markowitz V."/>
            <person name="Hugenholtz P."/>
            <person name="Kyrpides N.C."/>
            <person name="Klenk H.P."/>
        </authorList>
    </citation>
    <scope>NUCLEOTIDE SEQUENCE [LARGE SCALE GENOMIC DNA]</scope>
    <source>
        <strain evidence="5">ATCC 33891 / DSM 2032 / 1pr3</strain>
    </source>
</reference>
<dbReference type="InterPro" id="IPR011990">
    <property type="entry name" value="TPR-like_helical_dom_sf"/>
</dbReference>
<dbReference type="InterPro" id="IPR051685">
    <property type="entry name" value="Ycf3/AcsC/BcsC/TPR_MFPF"/>
</dbReference>
<keyword evidence="2 3" id="KW-0802">TPR repeat</keyword>
<evidence type="ECO:0000313" key="5">
    <source>
        <dbReference type="Proteomes" id="UP000006365"/>
    </source>
</evidence>
<proteinExistence type="predicted"/>
<evidence type="ECO:0000313" key="4">
    <source>
        <dbReference type="EMBL" id="ADW17108.1"/>
    </source>
</evidence>
<feature type="repeat" description="TPR" evidence="3">
    <location>
        <begin position="211"/>
        <end position="244"/>
    </location>
</feature>
<evidence type="ECO:0000256" key="1">
    <source>
        <dbReference type="ARBA" id="ARBA00022737"/>
    </source>
</evidence>
<dbReference type="PROSITE" id="PS50005">
    <property type="entry name" value="TPR"/>
    <property type="match status" value="8"/>
</dbReference>
<feature type="repeat" description="TPR" evidence="3">
    <location>
        <begin position="630"/>
        <end position="663"/>
    </location>
</feature>
<dbReference type="SUPFAM" id="SSF48452">
    <property type="entry name" value="TPR-like"/>
    <property type="match status" value="3"/>
</dbReference>
<feature type="repeat" description="TPR" evidence="3">
    <location>
        <begin position="245"/>
        <end position="278"/>
    </location>
</feature>
<dbReference type="PROSITE" id="PS50293">
    <property type="entry name" value="TPR_REGION"/>
    <property type="match status" value="1"/>
</dbReference>
<dbReference type="KEGG" id="dpr:Despr_0934"/>
<dbReference type="InterPro" id="IPR019734">
    <property type="entry name" value="TPR_rpt"/>
</dbReference>
<feature type="repeat" description="TPR" evidence="3">
    <location>
        <begin position="177"/>
        <end position="210"/>
    </location>
</feature>
<dbReference type="PANTHER" id="PTHR44943">
    <property type="entry name" value="CELLULOSE SYNTHASE OPERON PROTEIN C"/>
    <property type="match status" value="1"/>
</dbReference>
<feature type="repeat" description="TPR" evidence="3">
    <location>
        <begin position="342"/>
        <end position="375"/>
    </location>
</feature>
<evidence type="ECO:0000256" key="2">
    <source>
        <dbReference type="ARBA" id="ARBA00022803"/>
    </source>
</evidence>
<dbReference type="SMART" id="SM00028">
    <property type="entry name" value="TPR"/>
    <property type="match status" value="12"/>
</dbReference>
<keyword evidence="5" id="KW-1185">Reference proteome</keyword>
<feature type="repeat" description="TPR" evidence="3">
    <location>
        <begin position="664"/>
        <end position="697"/>
    </location>
</feature>
<dbReference type="EMBL" id="CP002364">
    <property type="protein sequence ID" value="ADW17108.1"/>
    <property type="molecule type" value="Genomic_DNA"/>
</dbReference>
<dbReference type="Pfam" id="PF13424">
    <property type="entry name" value="TPR_12"/>
    <property type="match status" value="1"/>
</dbReference>
<dbReference type="Proteomes" id="UP000006365">
    <property type="component" value="Chromosome"/>
</dbReference>
<feature type="repeat" description="TPR" evidence="3">
    <location>
        <begin position="528"/>
        <end position="561"/>
    </location>
</feature>
<dbReference type="Gene3D" id="1.25.40.10">
    <property type="entry name" value="Tetratricopeptide repeat domain"/>
    <property type="match status" value="4"/>
</dbReference>
<feature type="repeat" description="TPR" evidence="3">
    <location>
        <begin position="460"/>
        <end position="493"/>
    </location>
</feature>
<gene>
    <name evidence="4" type="ordered locus">Despr_0934</name>
</gene>
<dbReference type="RefSeq" id="WP_015723652.1">
    <property type="nucleotide sequence ID" value="NC_014972.1"/>
</dbReference>
<dbReference type="Pfam" id="PF14559">
    <property type="entry name" value="TPR_19"/>
    <property type="match status" value="3"/>
</dbReference>
<accession>A0A7U3YKT7</accession>